<sequence length="268" mass="27281">MAVELMSERWAGWPPPSPSSPASSPRISFSGNGAETPSDGSLLHPSSSSPEFHFCVSGDRFDQDDSVADELFSDGFLLPLPPLPPRRPTSSSSPALRPAGAQPPSSPEARKGAAAALKQPSSFWKFSRSSSLNYGGAAGGGGRRPSMICSLPLLSRSKSAGPHPKPPTLKRRHQPVSNSSPATAAAVVAGGGGLSRKGSGGAAGGSRTPYYYGHHGGAAGGGVRIGPVLNLPAAYIPKGNGGGIFSLGRLLCSGRDRSKKKTPPPATP</sequence>
<protein>
    <submittedName>
        <fullName evidence="2">Uncharacterized protein</fullName>
    </submittedName>
</protein>
<dbReference type="Proteomes" id="UP000663760">
    <property type="component" value="Chromosome 15"/>
</dbReference>
<feature type="region of interest" description="Disordered" evidence="1">
    <location>
        <begin position="154"/>
        <end position="206"/>
    </location>
</feature>
<feature type="region of interest" description="Disordered" evidence="1">
    <location>
        <begin position="1"/>
        <end position="49"/>
    </location>
</feature>
<gene>
    <name evidence="2" type="ORF">SI8410_15019087</name>
</gene>
<dbReference type="EMBL" id="LR746278">
    <property type="protein sequence ID" value="CAA7408409.1"/>
    <property type="molecule type" value="Genomic_DNA"/>
</dbReference>
<keyword evidence="3" id="KW-1185">Reference proteome</keyword>
<feature type="compositionally biased region" description="Low complexity" evidence="1">
    <location>
        <begin position="37"/>
        <end position="49"/>
    </location>
</feature>
<accession>A0A7I8LEH5</accession>
<evidence type="ECO:0000313" key="3">
    <source>
        <dbReference type="Proteomes" id="UP000663760"/>
    </source>
</evidence>
<feature type="compositionally biased region" description="Low complexity" evidence="1">
    <location>
        <begin position="20"/>
        <end position="30"/>
    </location>
</feature>
<evidence type="ECO:0000256" key="1">
    <source>
        <dbReference type="SAM" id="MobiDB-lite"/>
    </source>
</evidence>
<dbReference type="AlphaFoldDB" id="A0A7I8LEH5"/>
<reference evidence="2" key="1">
    <citation type="submission" date="2020-02" db="EMBL/GenBank/DDBJ databases">
        <authorList>
            <person name="Scholz U."/>
            <person name="Mascher M."/>
            <person name="Fiebig A."/>
        </authorList>
    </citation>
    <scope>NUCLEOTIDE SEQUENCE</scope>
</reference>
<feature type="compositionally biased region" description="Low complexity" evidence="1">
    <location>
        <begin position="88"/>
        <end position="98"/>
    </location>
</feature>
<dbReference type="PANTHER" id="PTHR36757">
    <property type="entry name" value="BNAANNG22500D PROTEIN"/>
    <property type="match status" value="1"/>
</dbReference>
<evidence type="ECO:0000313" key="2">
    <source>
        <dbReference type="EMBL" id="CAA7408409.1"/>
    </source>
</evidence>
<dbReference type="OrthoDB" id="1923860at2759"/>
<proteinExistence type="predicted"/>
<name>A0A7I8LEH5_SPIIN</name>
<dbReference type="PANTHER" id="PTHR36757:SF1">
    <property type="entry name" value="GENOME ASSEMBLY, CHROMOSOME: A04"/>
    <property type="match status" value="1"/>
</dbReference>
<feature type="region of interest" description="Disordered" evidence="1">
    <location>
        <begin position="75"/>
        <end position="117"/>
    </location>
</feature>
<feature type="compositionally biased region" description="Gly residues" evidence="1">
    <location>
        <begin position="189"/>
        <end position="204"/>
    </location>
</feature>
<organism evidence="2 3">
    <name type="scientific">Spirodela intermedia</name>
    <name type="common">Intermediate duckweed</name>
    <dbReference type="NCBI Taxonomy" id="51605"/>
    <lineage>
        <taxon>Eukaryota</taxon>
        <taxon>Viridiplantae</taxon>
        <taxon>Streptophyta</taxon>
        <taxon>Embryophyta</taxon>
        <taxon>Tracheophyta</taxon>
        <taxon>Spermatophyta</taxon>
        <taxon>Magnoliopsida</taxon>
        <taxon>Liliopsida</taxon>
        <taxon>Araceae</taxon>
        <taxon>Lemnoideae</taxon>
        <taxon>Spirodela</taxon>
    </lineage>
</organism>